<keyword evidence="1" id="KW-0472">Membrane</keyword>
<feature type="transmembrane region" description="Helical" evidence="1">
    <location>
        <begin position="334"/>
        <end position="355"/>
    </location>
</feature>
<accession>A0A6F8YCL9</accession>
<feature type="transmembrane region" description="Helical" evidence="1">
    <location>
        <begin position="75"/>
        <end position="92"/>
    </location>
</feature>
<evidence type="ECO:0000313" key="3">
    <source>
        <dbReference type="Proteomes" id="UP000503011"/>
    </source>
</evidence>
<dbReference type="PANTHER" id="PTHR36840">
    <property type="entry name" value="BLL5714 PROTEIN"/>
    <property type="match status" value="1"/>
</dbReference>
<keyword evidence="1" id="KW-1133">Transmembrane helix</keyword>
<protein>
    <submittedName>
        <fullName evidence="2">Membrane protein</fullName>
    </submittedName>
</protein>
<sequence length="395" mass="43587">MNVQITDTKGAQWSLRMSDSGTVRPPRIESNAQRATFLELFLDLVFVFALTRVTQRLVTDFTTEQQTLFIQASQTLLLFLALWLIWMTNAYLTSRLDPETSVVVFVVVLTIAGSMVMAVALPLGFSERAPVFAGAYVTVQIGRVLALLVASRGTPDPENPAALPRVLIWSGFTTVLWLAGSVVDELPARGVLWGIALVVDYASLTLGWPVPRLGRSRFIGRSIAGEHLAERYQQFLLIALGESILTIGIAFSAEPGFTWERTVGFALAMTTTVQFWRLYFFRAGHVLPLAITSAREPVLLGVAASFTHLTMIAGILLSGVGYELYIDHPLGHAVPVWLFAILGGPWLFLAGRAGFEFQVFSRFSRSWIGVFLPSVFSPRRCCSGRRWPPAVQPPR</sequence>
<dbReference type="Pfam" id="PF06772">
    <property type="entry name" value="LtrA"/>
    <property type="match status" value="1"/>
</dbReference>
<dbReference type="EMBL" id="AP022871">
    <property type="protein sequence ID" value="BCB83769.1"/>
    <property type="molecule type" value="Genomic_DNA"/>
</dbReference>
<feature type="transmembrane region" description="Helical" evidence="1">
    <location>
        <begin position="104"/>
        <end position="125"/>
    </location>
</feature>
<organism evidence="2 3">
    <name type="scientific">Phytohabitans suffuscus</name>
    <dbReference type="NCBI Taxonomy" id="624315"/>
    <lineage>
        <taxon>Bacteria</taxon>
        <taxon>Bacillati</taxon>
        <taxon>Actinomycetota</taxon>
        <taxon>Actinomycetes</taxon>
        <taxon>Micromonosporales</taxon>
        <taxon>Micromonosporaceae</taxon>
    </lineage>
</organism>
<dbReference type="Proteomes" id="UP000503011">
    <property type="component" value="Chromosome"/>
</dbReference>
<dbReference type="KEGG" id="psuu:Psuf_010820"/>
<evidence type="ECO:0000313" key="2">
    <source>
        <dbReference type="EMBL" id="BCB83769.1"/>
    </source>
</evidence>
<dbReference type="AlphaFoldDB" id="A0A6F8YCL9"/>
<gene>
    <name evidence="2" type="ORF">Psuf_010820</name>
</gene>
<name>A0A6F8YCL9_9ACTN</name>
<keyword evidence="1" id="KW-0812">Transmembrane</keyword>
<feature type="transmembrane region" description="Helical" evidence="1">
    <location>
        <begin position="191"/>
        <end position="211"/>
    </location>
</feature>
<dbReference type="InterPro" id="IPR010640">
    <property type="entry name" value="Low_temperature_requirement_A"/>
</dbReference>
<feature type="transmembrane region" description="Helical" evidence="1">
    <location>
        <begin position="300"/>
        <end position="322"/>
    </location>
</feature>
<reference evidence="2 3" key="1">
    <citation type="submission" date="2020-03" db="EMBL/GenBank/DDBJ databases">
        <title>Whole genome shotgun sequence of Phytohabitans suffuscus NBRC 105367.</title>
        <authorList>
            <person name="Komaki H."/>
            <person name="Tamura T."/>
        </authorList>
    </citation>
    <scope>NUCLEOTIDE SEQUENCE [LARGE SCALE GENOMIC DNA]</scope>
    <source>
        <strain evidence="2 3">NBRC 105367</strain>
    </source>
</reference>
<proteinExistence type="predicted"/>
<evidence type="ECO:0000256" key="1">
    <source>
        <dbReference type="SAM" id="Phobius"/>
    </source>
</evidence>
<reference evidence="2 3" key="2">
    <citation type="submission" date="2020-03" db="EMBL/GenBank/DDBJ databases">
        <authorList>
            <person name="Ichikawa N."/>
            <person name="Kimura A."/>
            <person name="Kitahashi Y."/>
            <person name="Uohara A."/>
        </authorList>
    </citation>
    <scope>NUCLEOTIDE SEQUENCE [LARGE SCALE GENOMIC DNA]</scope>
    <source>
        <strain evidence="2 3">NBRC 105367</strain>
    </source>
</reference>
<feature type="transmembrane region" description="Helical" evidence="1">
    <location>
        <begin position="162"/>
        <end position="179"/>
    </location>
</feature>
<feature type="transmembrane region" description="Helical" evidence="1">
    <location>
        <begin position="131"/>
        <end position="150"/>
    </location>
</feature>
<dbReference type="PANTHER" id="PTHR36840:SF1">
    <property type="entry name" value="BLL5714 PROTEIN"/>
    <property type="match status" value="1"/>
</dbReference>
<feature type="transmembrane region" description="Helical" evidence="1">
    <location>
        <begin position="263"/>
        <end position="280"/>
    </location>
</feature>
<keyword evidence="3" id="KW-1185">Reference proteome</keyword>